<keyword evidence="4" id="KW-1185">Reference proteome</keyword>
<feature type="transmembrane region" description="Helical" evidence="1">
    <location>
        <begin position="36"/>
        <end position="56"/>
    </location>
</feature>
<dbReference type="EC" id="3.4.-.-" evidence="3"/>
<comment type="caution">
    <text evidence="3">The sequence shown here is derived from an EMBL/GenBank/DDBJ whole genome shotgun (WGS) entry which is preliminary data.</text>
</comment>
<reference evidence="3 4" key="1">
    <citation type="submission" date="2024-09" db="EMBL/GenBank/DDBJ databases">
        <authorList>
            <person name="Sun Q."/>
            <person name="Mori K."/>
        </authorList>
    </citation>
    <scope>NUCLEOTIDE SEQUENCE [LARGE SCALE GENOMIC DNA]</scope>
    <source>
        <strain evidence="3 4">JCM 4557</strain>
    </source>
</reference>
<dbReference type="EMBL" id="JBHMQV010000009">
    <property type="protein sequence ID" value="MFC0849822.1"/>
    <property type="molecule type" value="Genomic_DNA"/>
</dbReference>
<dbReference type="InterPro" id="IPR003675">
    <property type="entry name" value="Rce1/LyrA-like_dom"/>
</dbReference>
<dbReference type="GO" id="GO:0016787">
    <property type="term" value="F:hydrolase activity"/>
    <property type="evidence" value="ECO:0007669"/>
    <property type="project" value="UniProtKB-KW"/>
</dbReference>
<feature type="domain" description="CAAX prenyl protease 2/Lysostaphin resistance protein A-like" evidence="2">
    <location>
        <begin position="153"/>
        <end position="240"/>
    </location>
</feature>
<evidence type="ECO:0000313" key="3">
    <source>
        <dbReference type="EMBL" id="MFC0849822.1"/>
    </source>
</evidence>
<feature type="transmembrane region" description="Helical" evidence="1">
    <location>
        <begin position="180"/>
        <end position="203"/>
    </location>
</feature>
<organism evidence="3 4">
    <name type="scientific">Streptomyces noboritoensis</name>
    <dbReference type="NCBI Taxonomy" id="67337"/>
    <lineage>
        <taxon>Bacteria</taxon>
        <taxon>Bacillati</taxon>
        <taxon>Actinomycetota</taxon>
        <taxon>Actinomycetes</taxon>
        <taxon>Kitasatosporales</taxon>
        <taxon>Streptomycetaceae</taxon>
        <taxon>Streptomyces</taxon>
    </lineage>
</organism>
<feature type="transmembrane region" description="Helical" evidence="1">
    <location>
        <begin position="215"/>
        <end position="238"/>
    </location>
</feature>
<sequence length="258" mass="27972">MHAYLVAVMLVGGLAPMALASHLHGRWIEPRAPYIPTLAVFFAMLGCLAVLGLVVLGPRMITGYQWWEAAVAGPVGWLMATATWRCDRWVMEKLATGQPPRAAGRPRTAPRTARTARPVGIGAGLGDVARPLRTAAETNRWGREERSRETRVGLFWLVTGAVLEELVYRGVYTRFAVAEVVWPLGVLLLTGATLAFALSHLPFGWPHALAKLPLSLMALVVTLATGSVLTAVVGHAWFNVRVHRHYRSIYGGRGAVGA</sequence>
<keyword evidence="3" id="KW-0378">Hydrolase</keyword>
<evidence type="ECO:0000259" key="2">
    <source>
        <dbReference type="Pfam" id="PF02517"/>
    </source>
</evidence>
<keyword evidence="1" id="KW-1133">Transmembrane helix</keyword>
<keyword evidence="1" id="KW-0472">Membrane</keyword>
<keyword evidence="1" id="KW-0812">Transmembrane</keyword>
<evidence type="ECO:0000313" key="4">
    <source>
        <dbReference type="Proteomes" id="UP001589887"/>
    </source>
</evidence>
<dbReference type="Proteomes" id="UP001589887">
    <property type="component" value="Unassembled WGS sequence"/>
</dbReference>
<name>A0ABV6TVM8_9ACTN</name>
<proteinExistence type="predicted"/>
<evidence type="ECO:0000256" key="1">
    <source>
        <dbReference type="SAM" id="Phobius"/>
    </source>
</evidence>
<dbReference type="Pfam" id="PF02517">
    <property type="entry name" value="Rce1-like"/>
    <property type="match status" value="1"/>
</dbReference>
<accession>A0ABV6TVM8</accession>
<protein>
    <submittedName>
        <fullName evidence="3">CPBP family intramembrane glutamic endopeptidase</fullName>
        <ecNumber evidence="3">3.4.-.-</ecNumber>
    </submittedName>
</protein>
<gene>
    <name evidence="3" type="ORF">ACFH04_39805</name>
</gene>
<dbReference type="RefSeq" id="WP_394323832.1">
    <property type="nucleotide sequence ID" value="NZ_JBHMQV010000009.1"/>
</dbReference>